<dbReference type="AlphaFoldDB" id="A0A5D0NYV5"/>
<dbReference type="RefSeq" id="WP_067905035.1">
    <property type="nucleotide sequence ID" value="NZ_VSFG01000001.1"/>
</dbReference>
<dbReference type="EMBL" id="VSFG01000001">
    <property type="protein sequence ID" value="TYB49319.1"/>
    <property type="molecule type" value="Genomic_DNA"/>
</dbReference>
<keyword evidence="3" id="KW-1185">Reference proteome</keyword>
<sequence>MEADLPTELVIACSELVELAEPQRGAPLVRSTADDLSDIPLRRLVWRVLTPGETFTAPEVVERLSGIGVDVAAQKVSNALGYWFARGDLCRRRKGVYYYPISSASAPHQDEDEPGIEQTPGRLNMTDRDQGPAMSGPEVEANGESASGQEVTRRAG</sequence>
<comment type="caution">
    <text evidence="2">The sequence shown here is derived from an EMBL/GenBank/DDBJ whole genome shotgun (WGS) entry which is preliminary data.</text>
</comment>
<reference evidence="2 3" key="1">
    <citation type="submission" date="2019-08" db="EMBL/GenBank/DDBJ databases">
        <title>Actinomadura sp. nov. CYP1-5 isolated from mountain soil.</title>
        <authorList>
            <person name="Songsumanus A."/>
            <person name="Kuncharoen N."/>
            <person name="Kudo T."/>
            <person name="Yuki M."/>
            <person name="Igarashi Y."/>
            <person name="Tanasupawat S."/>
        </authorList>
    </citation>
    <scope>NUCLEOTIDE SEQUENCE [LARGE SCALE GENOMIC DNA]</scope>
    <source>
        <strain evidence="2 3">JCM 14158</strain>
    </source>
</reference>
<accession>A0A5D0NYV5</accession>
<proteinExistence type="predicted"/>
<organism evidence="2 3">
    <name type="scientific">Actinomadura chibensis</name>
    <dbReference type="NCBI Taxonomy" id="392828"/>
    <lineage>
        <taxon>Bacteria</taxon>
        <taxon>Bacillati</taxon>
        <taxon>Actinomycetota</taxon>
        <taxon>Actinomycetes</taxon>
        <taxon>Streptosporangiales</taxon>
        <taxon>Thermomonosporaceae</taxon>
        <taxon>Actinomadura</taxon>
    </lineage>
</organism>
<evidence type="ECO:0000256" key="1">
    <source>
        <dbReference type="SAM" id="MobiDB-lite"/>
    </source>
</evidence>
<protein>
    <submittedName>
        <fullName evidence="2">Uncharacterized protein</fullName>
    </submittedName>
</protein>
<feature type="region of interest" description="Disordered" evidence="1">
    <location>
        <begin position="102"/>
        <end position="156"/>
    </location>
</feature>
<gene>
    <name evidence="2" type="ORF">FXF69_09550</name>
</gene>
<evidence type="ECO:0000313" key="3">
    <source>
        <dbReference type="Proteomes" id="UP000323380"/>
    </source>
</evidence>
<evidence type="ECO:0000313" key="2">
    <source>
        <dbReference type="EMBL" id="TYB49319.1"/>
    </source>
</evidence>
<name>A0A5D0NYV5_9ACTN</name>
<dbReference type="Proteomes" id="UP000323380">
    <property type="component" value="Unassembled WGS sequence"/>
</dbReference>